<feature type="non-terminal residue" evidence="1">
    <location>
        <position position="1"/>
    </location>
</feature>
<dbReference type="AlphaFoldDB" id="A0A392USI1"/>
<keyword evidence="2" id="KW-1185">Reference proteome</keyword>
<evidence type="ECO:0000313" key="2">
    <source>
        <dbReference type="Proteomes" id="UP000265520"/>
    </source>
</evidence>
<evidence type="ECO:0000313" key="1">
    <source>
        <dbReference type="EMBL" id="MCI78984.1"/>
    </source>
</evidence>
<sequence>DDIVAEFRRWRVADNIVAVAGKDMVGYDVMKEEEEEKVAEKVETMVGYDVMKEDEEKKG</sequence>
<comment type="caution">
    <text evidence="1">The sequence shown here is derived from an EMBL/GenBank/DDBJ whole genome shotgun (WGS) entry which is preliminary data.</text>
</comment>
<accession>A0A392USI1</accession>
<gene>
    <name evidence="1" type="ORF">A2U01_0100255</name>
</gene>
<dbReference type="Proteomes" id="UP000265520">
    <property type="component" value="Unassembled WGS sequence"/>
</dbReference>
<organism evidence="1 2">
    <name type="scientific">Trifolium medium</name>
    <dbReference type="NCBI Taxonomy" id="97028"/>
    <lineage>
        <taxon>Eukaryota</taxon>
        <taxon>Viridiplantae</taxon>
        <taxon>Streptophyta</taxon>
        <taxon>Embryophyta</taxon>
        <taxon>Tracheophyta</taxon>
        <taxon>Spermatophyta</taxon>
        <taxon>Magnoliopsida</taxon>
        <taxon>eudicotyledons</taxon>
        <taxon>Gunneridae</taxon>
        <taxon>Pentapetalae</taxon>
        <taxon>rosids</taxon>
        <taxon>fabids</taxon>
        <taxon>Fabales</taxon>
        <taxon>Fabaceae</taxon>
        <taxon>Papilionoideae</taxon>
        <taxon>50 kb inversion clade</taxon>
        <taxon>NPAAA clade</taxon>
        <taxon>Hologalegina</taxon>
        <taxon>IRL clade</taxon>
        <taxon>Trifolieae</taxon>
        <taxon>Trifolium</taxon>
    </lineage>
</organism>
<reference evidence="1 2" key="1">
    <citation type="journal article" date="2018" name="Front. Plant Sci.">
        <title>Red Clover (Trifolium pratense) and Zigzag Clover (T. medium) - A Picture of Genomic Similarities and Differences.</title>
        <authorList>
            <person name="Dluhosova J."/>
            <person name="Istvanek J."/>
            <person name="Nedelnik J."/>
            <person name="Repkova J."/>
        </authorList>
    </citation>
    <scope>NUCLEOTIDE SEQUENCE [LARGE SCALE GENOMIC DNA]</scope>
    <source>
        <strain evidence="2">cv. 10/8</strain>
        <tissue evidence="1">Leaf</tissue>
    </source>
</reference>
<dbReference type="EMBL" id="LXQA010963521">
    <property type="protein sequence ID" value="MCI78984.1"/>
    <property type="molecule type" value="Genomic_DNA"/>
</dbReference>
<name>A0A392USI1_9FABA</name>
<proteinExistence type="predicted"/>
<protein>
    <submittedName>
        <fullName evidence="1">Uncharacterized protein</fullName>
    </submittedName>
</protein>